<evidence type="ECO:0000256" key="4">
    <source>
        <dbReference type="ARBA" id="ARBA00023163"/>
    </source>
</evidence>
<dbReference type="PROSITE" id="PS50931">
    <property type="entry name" value="HTH_LYSR"/>
    <property type="match status" value="1"/>
</dbReference>
<proteinExistence type="inferred from homology"/>
<dbReference type="SUPFAM" id="SSF46785">
    <property type="entry name" value="Winged helix' DNA-binding domain"/>
    <property type="match status" value="1"/>
</dbReference>
<keyword evidence="7" id="KW-1185">Reference proteome</keyword>
<organism evidence="6 7">
    <name type="scientific">Streptantibioticus ferralitis</name>
    <dbReference type="NCBI Taxonomy" id="236510"/>
    <lineage>
        <taxon>Bacteria</taxon>
        <taxon>Bacillati</taxon>
        <taxon>Actinomycetota</taxon>
        <taxon>Actinomycetes</taxon>
        <taxon>Kitasatosporales</taxon>
        <taxon>Streptomycetaceae</taxon>
        <taxon>Streptantibioticus</taxon>
    </lineage>
</organism>
<keyword evidence="2" id="KW-0805">Transcription regulation</keyword>
<comment type="similarity">
    <text evidence="1">Belongs to the LysR transcriptional regulatory family.</text>
</comment>
<dbReference type="Gene3D" id="1.10.10.10">
    <property type="entry name" value="Winged helix-like DNA-binding domain superfamily/Winged helix DNA-binding domain"/>
    <property type="match status" value="1"/>
</dbReference>
<evidence type="ECO:0000313" key="6">
    <source>
        <dbReference type="EMBL" id="MDF2255126.1"/>
    </source>
</evidence>
<dbReference type="EMBL" id="JARHTQ010000002">
    <property type="protein sequence ID" value="MDF2255126.1"/>
    <property type="molecule type" value="Genomic_DNA"/>
</dbReference>
<dbReference type="Proteomes" id="UP001220022">
    <property type="component" value="Unassembled WGS sequence"/>
</dbReference>
<dbReference type="RefSeq" id="WP_275808851.1">
    <property type="nucleotide sequence ID" value="NZ_BAAANM010000012.1"/>
</dbReference>
<evidence type="ECO:0000256" key="3">
    <source>
        <dbReference type="ARBA" id="ARBA00023125"/>
    </source>
</evidence>
<sequence length="303" mass="33062">MQLDLNLLTALNALLEEGSVAGAADRLHLSAPAMSRTLGRIRRATGDQILVRTGRTMTPTPRALALRDEVHSLVQRAHDVLSPDHALDLGTLERTFTLQCHDAVTTAIGPGLLAAIESRAPGVTLRLLGEAPVDTGDLRRGRVDLEIGGTEPDLPEINFEALGHDHLVAAVRPQHPLTRGELNVDRYAQARHITVSRRGRPQDAVDDALTARGLHRRVVVAAPTSAAALHLVRHSDLVVAVPERMCRPTVTALGLRTLAIPLDLAPARVNHAWHHRYDTDKAHTWLRAQVREQLQAICEPTEQ</sequence>
<accession>A0ABT5YU43</accession>
<dbReference type="PANTHER" id="PTHR30118:SF15">
    <property type="entry name" value="TRANSCRIPTIONAL REGULATORY PROTEIN"/>
    <property type="match status" value="1"/>
</dbReference>
<keyword evidence="4" id="KW-0804">Transcription</keyword>
<gene>
    <name evidence="6" type="ORF">P2L57_05090</name>
</gene>
<name>A0ABT5YU43_9ACTN</name>
<keyword evidence="3" id="KW-0238">DNA-binding</keyword>
<dbReference type="PANTHER" id="PTHR30118">
    <property type="entry name" value="HTH-TYPE TRANSCRIPTIONAL REGULATOR LEUO-RELATED"/>
    <property type="match status" value="1"/>
</dbReference>
<comment type="caution">
    <text evidence="6">The sequence shown here is derived from an EMBL/GenBank/DDBJ whole genome shotgun (WGS) entry which is preliminary data.</text>
</comment>
<dbReference type="Gene3D" id="3.40.190.10">
    <property type="entry name" value="Periplasmic binding protein-like II"/>
    <property type="match status" value="2"/>
</dbReference>
<feature type="domain" description="HTH lysR-type" evidence="5">
    <location>
        <begin position="3"/>
        <end position="60"/>
    </location>
</feature>
<reference evidence="6 7" key="1">
    <citation type="submission" date="2023-03" db="EMBL/GenBank/DDBJ databases">
        <title>Draft genome sequence of type strain Streptomyces ferralitis JCM 14344.</title>
        <authorList>
            <person name="Klaysubun C."/>
            <person name="Duangmal K."/>
        </authorList>
    </citation>
    <scope>NUCLEOTIDE SEQUENCE [LARGE SCALE GENOMIC DNA]</scope>
    <source>
        <strain evidence="6 7">JCM 14344</strain>
    </source>
</reference>
<evidence type="ECO:0000313" key="7">
    <source>
        <dbReference type="Proteomes" id="UP001220022"/>
    </source>
</evidence>
<evidence type="ECO:0000259" key="5">
    <source>
        <dbReference type="PROSITE" id="PS50931"/>
    </source>
</evidence>
<evidence type="ECO:0000256" key="2">
    <source>
        <dbReference type="ARBA" id="ARBA00023015"/>
    </source>
</evidence>
<dbReference type="InterPro" id="IPR005119">
    <property type="entry name" value="LysR_subst-bd"/>
</dbReference>
<dbReference type="Pfam" id="PF00126">
    <property type="entry name" value="HTH_1"/>
    <property type="match status" value="1"/>
</dbReference>
<dbReference type="InterPro" id="IPR036388">
    <property type="entry name" value="WH-like_DNA-bd_sf"/>
</dbReference>
<dbReference type="InterPro" id="IPR000847">
    <property type="entry name" value="LysR_HTH_N"/>
</dbReference>
<dbReference type="InterPro" id="IPR036390">
    <property type="entry name" value="WH_DNA-bd_sf"/>
</dbReference>
<protein>
    <submittedName>
        <fullName evidence="6">LysR family transcriptional regulator</fullName>
    </submittedName>
</protein>
<dbReference type="InterPro" id="IPR050389">
    <property type="entry name" value="LysR-type_TF"/>
</dbReference>
<dbReference type="CDD" id="cd08460">
    <property type="entry name" value="PBP2_DntR_like_1"/>
    <property type="match status" value="1"/>
</dbReference>
<dbReference type="SUPFAM" id="SSF53850">
    <property type="entry name" value="Periplasmic binding protein-like II"/>
    <property type="match status" value="1"/>
</dbReference>
<evidence type="ECO:0000256" key="1">
    <source>
        <dbReference type="ARBA" id="ARBA00009437"/>
    </source>
</evidence>
<dbReference type="Pfam" id="PF03466">
    <property type="entry name" value="LysR_substrate"/>
    <property type="match status" value="1"/>
</dbReference>